<reference evidence="1" key="1">
    <citation type="submission" date="2023-03" db="EMBL/GenBank/DDBJ databases">
        <title>Massive genome expansion in bonnet fungi (Mycena s.s.) driven by repeated elements and novel gene families across ecological guilds.</title>
        <authorList>
            <consortium name="Lawrence Berkeley National Laboratory"/>
            <person name="Harder C.B."/>
            <person name="Miyauchi S."/>
            <person name="Viragh M."/>
            <person name="Kuo A."/>
            <person name="Thoen E."/>
            <person name="Andreopoulos B."/>
            <person name="Lu D."/>
            <person name="Skrede I."/>
            <person name="Drula E."/>
            <person name="Henrissat B."/>
            <person name="Morin E."/>
            <person name="Kohler A."/>
            <person name="Barry K."/>
            <person name="LaButti K."/>
            <person name="Morin E."/>
            <person name="Salamov A."/>
            <person name="Lipzen A."/>
            <person name="Mereny Z."/>
            <person name="Hegedus B."/>
            <person name="Baldrian P."/>
            <person name="Stursova M."/>
            <person name="Weitz H."/>
            <person name="Taylor A."/>
            <person name="Grigoriev I.V."/>
            <person name="Nagy L.G."/>
            <person name="Martin F."/>
            <person name="Kauserud H."/>
        </authorList>
    </citation>
    <scope>NUCLEOTIDE SEQUENCE</scope>
    <source>
        <strain evidence="1">CBHHK200</strain>
    </source>
</reference>
<dbReference type="Gene3D" id="1.25.40.10">
    <property type="entry name" value="Tetratricopeptide repeat domain"/>
    <property type="match status" value="1"/>
</dbReference>
<proteinExistence type="predicted"/>
<comment type="caution">
    <text evidence="1">The sequence shown here is derived from an EMBL/GenBank/DDBJ whole genome shotgun (WGS) entry which is preliminary data.</text>
</comment>
<protein>
    <recommendedName>
        <fullName evidence="3">Pentatricopeptide repeat protein</fullName>
    </recommendedName>
</protein>
<evidence type="ECO:0000313" key="1">
    <source>
        <dbReference type="EMBL" id="KAJ7043965.1"/>
    </source>
</evidence>
<evidence type="ECO:0000313" key="2">
    <source>
        <dbReference type="Proteomes" id="UP001218188"/>
    </source>
</evidence>
<dbReference type="Proteomes" id="UP001218188">
    <property type="component" value="Unassembled WGS sequence"/>
</dbReference>
<evidence type="ECO:0008006" key="3">
    <source>
        <dbReference type="Google" id="ProtNLM"/>
    </source>
</evidence>
<gene>
    <name evidence="1" type="ORF">C8F04DRAFT_1027748</name>
</gene>
<name>A0AAD6TF15_9AGAR</name>
<dbReference type="EMBL" id="JARJCM010000008">
    <property type="protein sequence ID" value="KAJ7043965.1"/>
    <property type="molecule type" value="Genomic_DNA"/>
</dbReference>
<dbReference type="InterPro" id="IPR011990">
    <property type="entry name" value="TPR-like_helical_dom_sf"/>
</dbReference>
<accession>A0AAD6TF15</accession>
<organism evidence="1 2">
    <name type="scientific">Mycena alexandri</name>
    <dbReference type="NCBI Taxonomy" id="1745969"/>
    <lineage>
        <taxon>Eukaryota</taxon>
        <taxon>Fungi</taxon>
        <taxon>Dikarya</taxon>
        <taxon>Basidiomycota</taxon>
        <taxon>Agaricomycotina</taxon>
        <taxon>Agaricomycetes</taxon>
        <taxon>Agaricomycetidae</taxon>
        <taxon>Agaricales</taxon>
        <taxon>Marasmiineae</taxon>
        <taxon>Mycenaceae</taxon>
        <taxon>Mycena</taxon>
    </lineage>
</organism>
<keyword evidence="2" id="KW-1185">Reference proteome</keyword>
<dbReference type="AlphaFoldDB" id="A0AAD6TF15"/>
<sequence length="744" mass="83604">MLLCRRILFKLEFGSFRRYTSTHPPANQHGRTSSLGLIQRLSALAKDSSHDQEKTDKIMGEKISELQAYKHLRILDRSSLASLPLASYLKLLQQTADLRLASTSSQLVEDILEFGPKAQRPSAMLQIMSSSTLPLLPPRTISLMLQCLRSSPGTLQEIPQPQVAVLVHTFADAPRDSVDILLLEVIYPLLREHLESLSRPRGDAVLKYTPPDIIHASFTFIDKLLKLSQEPKALKIFQILVNSGNVPSEAVQAIPGFDSFESIVRSSLVRASTHWQWRPLAERFLSPLLKTSPFPGPHAISLAIDTAYGCLDHASVADLHACRLLICQMHPISPAPNTIIRQFYDAAAQADATAEASELYSFTRSEEMTHEYSPPRGAALAWLMRHLLKTHSYLAKQLGQDILGATLPIPIQHRAYIVGGLAAQGHATVARKLWSRYAAGKDREGFVGDAALLLRMVSLFHHLVQRDEKILGEKGGLFDEEEYVRQQVDDFKGFLDHILSEFSRVHSSLVDSDHRVITSQARAFFIMGEFVKGFNTLKILLGRKEMPDIFDVNVTLTVMAEHDPRAAAQIVQQMIDKGLQPDHITYGTVMHHALNHGDMDLVDDMVLGVRSLKTSQLSYKSIVALVRGSIGSETSSDLTLTAKLRSVFGVIQAVGQATVVRSPHLGRFLVYESLRGNDPTMAFRFWDMLLKNNARWHDREQVFLRRLIIRRLERHQAKSWVKDTHARTMIAQLRMQEESTKIRY</sequence>